<dbReference type="RefSeq" id="WP_066657887.1">
    <property type="nucleotide sequence ID" value="NZ_CBCSCL010000033.1"/>
</dbReference>
<dbReference type="GO" id="GO:0044281">
    <property type="term" value="P:small molecule metabolic process"/>
    <property type="evidence" value="ECO:0007669"/>
    <property type="project" value="UniProtKB-ARBA"/>
</dbReference>
<keyword evidence="6" id="KW-1185">Reference proteome</keyword>
<evidence type="ECO:0000313" key="5">
    <source>
        <dbReference type="EMBL" id="ANN77747.1"/>
    </source>
</evidence>
<dbReference type="AlphaFoldDB" id="A0A193GCK0"/>
<dbReference type="KEGG" id="bfz:BAU07_12095"/>
<dbReference type="Gene3D" id="3.90.850.10">
    <property type="entry name" value="Fumarylacetoacetase-like, C-terminal domain"/>
    <property type="match status" value="1"/>
</dbReference>
<comment type="cofactor">
    <cofactor evidence="1">
        <name>Mg(2+)</name>
        <dbReference type="ChEBI" id="CHEBI:18420"/>
    </cofactor>
</comment>
<evidence type="ECO:0000256" key="3">
    <source>
        <dbReference type="ARBA" id="ARBA00022723"/>
    </source>
</evidence>
<evidence type="ECO:0000256" key="2">
    <source>
        <dbReference type="ARBA" id="ARBA00010211"/>
    </source>
</evidence>
<dbReference type="InterPro" id="IPR051121">
    <property type="entry name" value="FAH"/>
</dbReference>
<dbReference type="GO" id="GO:0046872">
    <property type="term" value="F:metal ion binding"/>
    <property type="evidence" value="ECO:0007669"/>
    <property type="project" value="UniProtKB-KW"/>
</dbReference>
<dbReference type="PANTHER" id="PTHR42796">
    <property type="entry name" value="FUMARYLACETOACETATE HYDROLASE DOMAIN-CONTAINING PROTEIN 2A-RELATED"/>
    <property type="match status" value="1"/>
</dbReference>
<gene>
    <name evidence="5" type="ORF">BAU07_12095</name>
</gene>
<evidence type="ECO:0000259" key="4">
    <source>
        <dbReference type="Pfam" id="PF01557"/>
    </source>
</evidence>
<dbReference type="InterPro" id="IPR036663">
    <property type="entry name" value="Fumarylacetoacetase_C_sf"/>
</dbReference>
<dbReference type="SUPFAM" id="SSF56529">
    <property type="entry name" value="FAH"/>
    <property type="match status" value="1"/>
</dbReference>
<feature type="domain" description="Fumarylacetoacetase-like C-terminal" evidence="4">
    <location>
        <begin position="89"/>
        <end position="293"/>
    </location>
</feature>
<dbReference type="PANTHER" id="PTHR42796:SF4">
    <property type="entry name" value="FUMARYLACETOACETATE HYDROLASE DOMAIN-CONTAINING PROTEIN 2A"/>
    <property type="match status" value="1"/>
</dbReference>
<name>A0A193GCK0_9BORD</name>
<organism evidence="5 6">
    <name type="scientific">Bordetella flabilis</name>
    <dbReference type="NCBI Taxonomy" id="463014"/>
    <lineage>
        <taxon>Bacteria</taxon>
        <taxon>Pseudomonadati</taxon>
        <taxon>Pseudomonadota</taxon>
        <taxon>Betaproteobacteria</taxon>
        <taxon>Burkholderiales</taxon>
        <taxon>Alcaligenaceae</taxon>
        <taxon>Bordetella</taxon>
    </lineage>
</organism>
<protein>
    <submittedName>
        <fullName evidence="5">2-keto-4-pentenoate hydratase</fullName>
    </submittedName>
</protein>
<accession>A0A193GCK0</accession>
<sequence length="299" mass="31560">MKFVSFHRDDGRVVPGFIDSRDPQAPQVIDVTRPGNDPWAAALPTDLAAWVELGLQSLAHRLAACSYPDAARVPLARARLAAPLPRPGKIVGAAFNYHDALRERDMAPPATPVIFVKSGRTVIGPDAPVRLAADVGNVTYEAELGVVIGRTALRIEPAQALSHIAGYLVLNDVSASDMVRADKAFVRGKNQPTFCPCGPWIATPDEIEDPAALGVRLQVDGRIRQSGNTADLVFGIAELIAYASTQMPLDPGDIIATGTPAGVAASHQPPAWLRPGSSMITEVDGLGALHTPILASEPS</sequence>
<reference evidence="5 6" key="1">
    <citation type="submission" date="2016-06" db="EMBL/GenBank/DDBJ databases">
        <title>Complete genome sequences of Bordetella bronchialis and Bordetella flabilis.</title>
        <authorList>
            <person name="LiPuma J.J."/>
            <person name="Spilker T."/>
        </authorList>
    </citation>
    <scope>NUCLEOTIDE SEQUENCE [LARGE SCALE GENOMIC DNA]</scope>
    <source>
        <strain evidence="5 6">AU10664</strain>
    </source>
</reference>
<dbReference type="STRING" id="463014.BAU07_12095"/>
<comment type="similarity">
    <text evidence="2">Belongs to the FAH family.</text>
</comment>
<dbReference type="Proteomes" id="UP000091926">
    <property type="component" value="Chromosome"/>
</dbReference>
<evidence type="ECO:0000313" key="6">
    <source>
        <dbReference type="Proteomes" id="UP000091926"/>
    </source>
</evidence>
<dbReference type="OrthoDB" id="9805307at2"/>
<dbReference type="GO" id="GO:0003824">
    <property type="term" value="F:catalytic activity"/>
    <property type="evidence" value="ECO:0007669"/>
    <property type="project" value="InterPro"/>
</dbReference>
<dbReference type="EMBL" id="CP016172">
    <property type="protein sequence ID" value="ANN77747.1"/>
    <property type="molecule type" value="Genomic_DNA"/>
</dbReference>
<evidence type="ECO:0000256" key="1">
    <source>
        <dbReference type="ARBA" id="ARBA00001946"/>
    </source>
</evidence>
<proteinExistence type="inferred from homology"/>
<keyword evidence="3" id="KW-0479">Metal-binding</keyword>
<dbReference type="InterPro" id="IPR011234">
    <property type="entry name" value="Fumarylacetoacetase-like_C"/>
</dbReference>
<dbReference type="Pfam" id="PF01557">
    <property type="entry name" value="FAA_hydrolase"/>
    <property type="match status" value="1"/>
</dbReference>